<dbReference type="Proteomes" id="UP000682739">
    <property type="component" value="Chromosome"/>
</dbReference>
<comment type="catalytic activity">
    <reaction evidence="11">
        <text>a hydroperoxide + [thioredoxin]-dithiol = an alcohol + [thioredoxin]-disulfide + H2O</text>
        <dbReference type="Rhea" id="RHEA:62620"/>
        <dbReference type="Rhea" id="RHEA-COMP:10698"/>
        <dbReference type="Rhea" id="RHEA-COMP:10700"/>
        <dbReference type="ChEBI" id="CHEBI:15377"/>
        <dbReference type="ChEBI" id="CHEBI:29950"/>
        <dbReference type="ChEBI" id="CHEBI:30879"/>
        <dbReference type="ChEBI" id="CHEBI:35924"/>
        <dbReference type="ChEBI" id="CHEBI:50058"/>
        <dbReference type="EC" id="1.11.1.24"/>
    </reaction>
</comment>
<dbReference type="AlphaFoldDB" id="A0A975D909"/>
<keyword evidence="4" id="KW-0049">Antioxidant</keyword>
<dbReference type="Pfam" id="PF00578">
    <property type="entry name" value="AhpC-TSA"/>
    <property type="match status" value="1"/>
</dbReference>
<dbReference type="GO" id="GO:0005737">
    <property type="term" value="C:cytoplasm"/>
    <property type="evidence" value="ECO:0007669"/>
    <property type="project" value="TreeGrafter"/>
</dbReference>
<evidence type="ECO:0000256" key="9">
    <source>
        <dbReference type="ARBA" id="ARBA00038489"/>
    </source>
</evidence>
<evidence type="ECO:0000256" key="8">
    <source>
        <dbReference type="ARBA" id="ARBA00032824"/>
    </source>
</evidence>
<keyword evidence="3" id="KW-0575">Peroxidase</keyword>
<dbReference type="SUPFAM" id="SSF52833">
    <property type="entry name" value="Thioredoxin-like"/>
    <property type="match status" value="1"/>
</dbReference>
<gene>
    <name evidence="13" type="ORF">J1N51_08150</name>
</gene>
<dbReference type="InterPro" id="IPR013766">
    <property type="entry name" value="Thioredoxin_domain"/>
</dbReference>
<evidence type="ECO:0000256" key="5">
    <source>
        <dbReference type="ARBA" id="ARBA00023002"/>
    </source>
</evidence>
<keyword evidence="7" id="KW-0676">Redox-active center</keyword>
<dbReference type="GO" id="GO:0034599">
    <property type="term" value="P:cellular response to oxidative stress"/>
    <property type="evidence" value="ECO:0007669"/>
    <property type="project" value="TreeGrafter"/>
</dbReference>
<keyword evidence="6" id="KW-1015">Disulfide bond</keyword>
<dbReference type="PANTHER" id="PTHR42801:SF7">
    <property type="entry name" value="SLL1159 PROTEIN"/>
    <property type="match status" value="1"/>
</dbReference>
<name>A0A975D909_9GAMM</name>
<feature type="domain" description="Thioredoxin" evidence="12">
    <location>
        <begin position="44"/>
        <end position="198"/>
    </location>
</feature>
<dbReference type="PANTHER" id="PTHR42801">
    <property type="entry name" value="THIOREDOXIN-DEPENDENT PEROXIDE REDUCTASE"/>
    <property type="match status" value="1"/>
</dbReference>
<evidence type="ECO:0000256" key="1">
    <source>
        <dbReference type="ARBA" id="ARBA00003330"/>
    </source>
</evidence>
<dbReference type="Gene3D" id="3.40.30.10">
    <property type="entry name" value="Glutaredoxin"/>
    <property type="match status" value="1"/>
</dbReference>
<evidence type="ECO:0000256" key="2">
    <source>
        <dbReference type="ARBA" id="ARBA00013017"/>
    </source>
</evidence>
<evidence type="ECO:0000256" key="3">
    <source>
        <dbReference type="ARBA" id="ARBA00022559"/>
    </source>
</evidence>
<comment type="similarity">
    <text evidence="9">Belongs to the peroxiredoxin family. BCP/PrxQ subfamily.</text>
</comment>
<dbReference type="GO" id="GO:0045454">
    <property type="term" value="P:cell redox homeostasis"/>
    <property type="evidence" value="ECO:0007669"/>
    <property type="project" value="TreeGrafter"/>
</dbReference>
<evidence type="ECO:0000313" key="13">
    <source>
        <dbReference type="EMBL" id="QTH62751.1"/>
    </source>
</evidence>
<evidence type="ECO:0000256" key="6">
    <source>
        <dbReference type="ARBA" id="ARBA00023157"/>
    </source>
</evidence>
<sequence length="200" mass="22571">MNTSTTITRLFVVLFIMAFAGCSISPVDESKLKTSYSDVDGAMALEYDHWVDFSLPNSQGRLVQLSEVLKEHHVLLMFYRGEWCPYCIDQLGSIEQVLPQLGQYNVRVVAVSADPVAALNNTKKQFGQDYLFLSDANLQVTKQYGIGNAQDLPHPAVFLINKKTVKQDAELLWYFVSSDYKTRPSGQQLLNKVQTLLKDQ</sequence>
<dbReference type="EC" id="1.11.1.24" evidence="2"/>
<dbReference type="InterPro" id="IPR000866">
    <property type="entry name" value="AhpC/TSA"/>
</dbReference>
<reference evidence="13" key="1">
    <citation type="submission" date="2021-03" db="EMBL/GenBank/DDBJ databases">
        <title>Description of Psychrosphaera ytuae sp. nov. isolated from deep sea sediment of South China Sea.</title>
        <authorList>
            <person name="Zhang J."/>
            <person name="Xu X.-D."/>
        </authorList>
    </citation>
    <scope>NUCLEOTIDE SEQUENCE</scope>
    <source>
        <strain evidence="13">MTZ26</strain>
    </source>
</reference>
<dbReference type="RefSeq" id="WP_208830214.1">
    <property type="nucleotide sequence ID" value="NZ_CP072110.1"/>
</dbReference>
<evidence type="ECO:0000259" key="12">
    <source>
        <dbReference type="PROSITE" id="PS51352"/>
    </source>
</evidence>
<dbReference type="KEGG" id="psym:J1N51_08150"/>
<dbReference type="GO" id="GO:0008379">
    <property type="term" value="F:thioredoxin peroxidase activity"/>
    <property type="evidence" value="ECO:0007669"/>
    <property type="project" value="TreeGrafter"/>
</dbReference>
<keyword evidence="14" id="KW-1185">Reference proteome</keyword>
<protein>
    <recommendedName>
        <fullName evidence="2">thioredoxin-dependent peroxiredoxin</fullName>
        <ecNumber evidence="2">1.11.1.24</ecNumber>
    </recommendedName>
    <alternativeName>
        <fullName evidence="8">Thioredoxin peroxidase</fullName>
    </alternativeName>
    <alternativeName>
        <fullName evidence="10">Thioredoxin-dependent peroxiredoxin Bcp</fullName>
    </alternativeName>
</protein>
<dbReference type="EMBL" id="CP072110">
    <property type="protein sequence ID" value="QTH62751.1"/>
    <property type="molecule type" value="Genomic_DNA"/>
</dbReference>
<evidence type="ECO:0000313" key="14">
    <source>
        <dbReference type="Proteomes" id="UP000682739"/>
    </source>
</evidence>
<comment type="function">
    <text evidence="1">Thiol-specific peroxidase that catalyzes the reduction of hydrogen peroxide and organic hydroperoxides to water and alcohols, respectively. Plays a role in cell protection against oxidative stress by detoxifying peroxides and as sensor of hydrogen peroxide-mediated signaling events.</text>
</comment>
<evidence type="ECO:0000256" key="10">
    <source>
        <dbReference type="ARBA" id="ARBA00042639"/>
    </source>
</evidence>
<keyword evidence="5" id="KW-0560">Oxidoreductase</keyword>
<organism evidence="13 14">
    <name type="scientific">Psychrosphaera ytuae</name>
    <dbReference type="NCBI Taxonomy" id="2820710"/>
    <lineage>
        <taxon>Bacteria</taxon>
        <taxon>Pseudomonadati</taxon>
        <taxon>Pseudomonadota</taxon>
        <taxon>Gammaproteobacteria</taxon>
        <taxon>Alteromonadales</taxon>
        <taxon>Pseudoalteromonadaceae</taxon>
        <taxon>Psychrosphaera</taxon>
    </lineage>
</organism>
<dbReference type="InterPro" id="IPR050924">
    <property type="entry name" value="Peroxiredoxin_BCP/PrxQ"/>
</dbReference>
<accession>A0A975D909</accession>
<dbReference type="InterPro" id="IPR036249">
    <property type="entry name" value="Thioredoxin-like_sf"/>
</dbReference>
<evidence type="ECO:0000256" key="7">
    <source>
        <dbReference type="ARBA" id="ARBA00023284"/>
    </source>
</evidence>
<evidence type="ECO:0000256" key="4">
    <source>
        <dbReference type="ARBA" id="ARBA00022862"/>
    </source>
</evidence>
<proteinExistence type="inferred from homology"/>
<evidence type="ECO:0000256" key="11">
    <source>
        <dbReference type="ARBA" id="ARBA00049091"/>
    </source>
</evidence>
<dbReference type="PROSITE" id="PS51352">
    <property type="entry name" value="THIOREDOXIN_2"/>
    <property type="match status" value="1"/>
</dbReference>